<keyword evidence="3" id="KW-1185">Reference proteome</keyword>
<name>A0AAW1SHP4_9CHLO</name>
<dbReference type="InterPro" id="IPR054186">
    <property type="entry name" value="DUF6891"/>
</dbReference>
<gene>
    <name evidence="2" type="ORF">WJX74_009135</name>
</gene>
<proteinExistence type="predicted"/>
<reference evidence="2 3" key="1">
    <citation type="journal article" date="2024" name="Nat. Commun.">
        <title>Phylogenomics reveals the evolutionary origins of lichenization in chlorophyte algae.</title>
        <authorList>
            <person name="Puginier C."/>
            <person name="Libourel C."/>
            <person name="Otte J."/>
            <person name="Skaloud P."/>
            <person name="Haon M."/>
            <person name="Grisel S."/>
            <person name="Petersen M."/>
            <person name="Berrin J.G."/>
            <person name="Delaux P.M."/>
            <person name="Dal Grande F."/>
            <person name="Keller J."/>
        </authorList>
    </citation>
    <scope>NUCLEOTIDE SEQUENCE [LARGE SCALE GENOMIC DNA]</scope>
    <source>
        <strain evidence="2 3">SAG 2145</strain>
    </source>
</reference>
<protein>
    <recommendedName>
        <fullName evidence="1">DUF6891 domain-containing protein</fullName>
    </recommendedName>
</protein>
<comment type="caution">
    <text evidence="2">The sequence shown here is derived from an EMBL/GenBank/DDBJ whole genome shotgun (WGS) entry which is preliminary data.</text>
</comment>
<dbReference type="Proteomes" id="UP001438707">
    <property type="component" value="Unassembled WGS sequence"/>
</dbReference>
<sequence>MAGTDDDEESVRIETPLEVAMEGLQAQGILNLWNAGCCERMARQAAGTRADGTARGAVFFHDGCLRTAGETGVLSLYHETFPVAGRTITVDTTVRSRERLSVAELVVSTVRAHRMGAEWSGEETDPVRVWLDQEDVDWFADFHYGSLLEHREKFDEAKADHYRTTTLGRRFFQGIRRHRQAVRSFRERRAARVIASAMADWWYRPGGKGWAAARDSFAAPCPVLSASGTR</sequence>
<evidence type="ECO:0000313" key="2">
    <source>
        <dbReference type="EMBL" id="KAK9844968.1"/>
    </source>
</evidence>
<dbReference type="Pfam" id="PF21831">
    <property type="entry name" value="DUF6891"/>
    <property type="match status" value="1"/>
</dbReference>
<accession>A0AAW1SHP4</accession>
<evidence type="ECO:0000259" key="1">
    <source>
        <dbReference type="Pfam" id="PF21831"/>
    </source>
</evidence>
<feature type="domain" description="DUF6891" evidence="1">
    <location>
        <begin position="17"/>
        <end position="129"/>
    </location>
</feature>
<organism evidence="2 3">
    <name type="scientific">Apatococcus lobatus</name>
    <dbReference type="NCBI Taxonomy" id="904363"/>
    <lineage>
        <taxon>Eukaryota</taxon>
        <taxon>Viridiplantae</taxon>
        <taxon>Chlorophyta</taxon>
        <taxon>core chlorophytes</taxon>
        <taxon>Trebouxiophyceae</taxon>
        <taxon>Chlorellales</taxon>
        <taxon>Chlorellaceae</taxon>
        <taxon>Apatococcus</taxon>
    </lineage>
</organism>
<dbReference type="AlphaFoldDB" id="A0AAW1SHP4"/>
<evidence type="ECO:0000313" key="3">
    <source>
        <dbReference type="Proteomes" id="UP001438707"/>
    </source>
</evidence>
<dbReference type="EMBL" id="JALJOS010000001">
    <property type="protein sequence ID" value="KAK9844968.1"/>
    <property type="molecule type" value="Genomic_DNA"/>
</dbReference>